<accession>A0A9Q4L7T2</accession>
<keyword evidence="3" id="KW-1185">Reference proteome</keyword>
<evidence type="ECO:0000256" key="1">
    <source>
        <dbReference type="SAM" id="MobiDB-lite"/>
    </source>
</evidence>
<feature type="compositionally biased region" description="Basic and acidic residues" evidence="1">
    <location>
        <begin position="123"/>
        <end position="133"/>
    </location>
</feature>
<proteinExistence type="predicted"/>
<feature type="region of interest" description="Disordered" evidence="1">
    <location>
        <begin position="112"/>
        <end position="153"/>
    </location>
</feature>
<comment type="caution">
    <text evidence="2">The sequence shown here is derived from an EMBL/GenBank/DDBJ whole genome shotgun (WGS) entry which is preliminary data.</text>
</comment>
<feature type="compositionally biased region" description="Basic residues" evidence="1">
    <location>
        <begin position="134"/>
        <end position="153"/>
    </location>
</feature>
<reference evidence="2" key="1">
    <citation type="submission" date="2022-06" db="EMBL/GenBank/DDBJ databases">
        <title>Natrinema sp. a new haloarchaeum isolate from saline soil.</title>
        <authorList>
            <person name="Strakova D."/>
            <person name="Galisteo C."/>
            <person name="Sanchez-Porro C."/>
            <person name="Ventosa A."/>
        </authorList>
    </citation>
    <scope>NUCLEOTIDE SEQUENCE</scope>
    <source>
        <strain evidence="2">S1CR25-10</strain>
    </source>
</reference>
<name>A0A9Q4L7T2_9EURY</name>
<gene>
    <name evidence="2" type="ORF">NDI89_21425</name>
</gene>
<dbReference type="Proteomes" id="UP001154061">
    <property type="component" value="Unassembled WGS sequence"/>
</dbReference>
<organism evidence="2 3">
    <name type="scientific">Natrinema salsiterrestre</name>
    <dbReference type="NCBI Taxonomy" id="2950540"/>
    <lineage>
        <taxon>Archaea</taxon>
        <taxon>Methanobacteriati</taxon>
        <taxon>Methanobacteriota</taxon>
        <taxon>Stenosarchaea group</taxon>
        <taxon>Halobacteria</taxon>
        <taxon>Halobacteriales</taxon>
        <taxon>Natrialbaceae</taxon>
        <taxon>Natrinema</taxon>
    </lineage>
</organism>
<dbReference type="AlphaFoldDB" id="A0A9Q4L7T2"/>
<evidence type="ECO:0000313" key="3">
    <source>
        <dbReference type="Proteomes" id="UP001154061"/>
    </source>
</evidence>
<feature type="region of interest" description="Disordered" evidence="1">
    <location>
        <begin position="55"/>
        <end position="74"/>
    </location>
</feature>
<dbReference type="RefSeq" id="WP_277524709.1">
    <property type="nucleotide sequence ID" value="NZ_JAMQOT010000012.1"/>
</dbReference>
<sequence length="153" mass="16822">MEHAIGGVTVSRNWVVGLLTLGGGLAAAGSNSAWFWLLPAFVVGAGAVWALADSESNDPSEAYGDTSSGSTDESVALDTLKRQYAVGEIDDTEFERRLEILLENDSIADVEKRIDVDSETASEAERTEEESTKRSPHHRQKCHRRRKHHHGRH</sequence>
<dbReference type="EMBL" id="JAMQOT010000012">
    <property type="protein sequence ID" value="MDF9748137.1"/>
    <property type="molecule type" value="Genomic_DNA"/>
</dbReference>
<protein>
    <submittedName>
        <fullName evidence="2">SHOCT domain-containing protein</fullName>
    </submittedName>
</protein>
<evidence type="ECO:0000313" key="2">
    <source>
        <dbReference type="EMBL" id="MDF9748137.1"/>
    </source>
</evidence>